<name>A0A9D1IQX3_9FIRM</name>
<evidence type="ECO:0000313" key="1">
    <source>
        <dbReference type="EMBL" id="HIU40489.1"/>
    </source>
</evidence>
<sequence length="212" mass="25345">MRDVYDILVNFKKYPYEFYEWEKEDNISHIKKIPSVKTDDKTLFDIMNYQTKIKDEILSDVEYKTEVFKSHRVIKIKYSFIIYNDDIALALLLDDNGVVIKKSRLLFDEEDDVIKRGFDCDLLKIKYEVTSFETNNLKCTRKENKIIDLLLKYVNNIYDNENEDELKYVYFECFDKEEKSAKNAYDNLTSSIINADFNIINKLKNLVKVLKK</sequence>
<proteinExistence type="predicted"/>
<dbReference type="InterPro" id="IPR020909">
    <property type="entry name" value="UPF0736"/>
</dbReference>
<comment type="caution">
    <text evidence="1">The sequence shown here is derived from an EMBL/GenBank/DDBJ whole genome shotgun (WGS) entry which is preliminary data.</text>
</comment>
<organism evidence="1 2">
    <name type="scientific">Candidatus Aphodocola excrementigallinarum</name>
    <dbReference type="NCBI Taxonomy" id="2840670"/>
    <lineage>
        <taxon>Bacteria</taxon>
        <taxon>Bacillati</taxon>
        <taxon>Bacillota</taxon>
        <taxon>Bacilli</taxon>
        <taxon>Candidatus Aphodocola</taxon>
    </lineage>
</organism>
<dbReference type="Proteomes" id="UP000824074">
    <property type="component" value="Unassembled WGS sequence"/>
</dbReference>
<protein>
    <submittedName>
        <fullName evidence="1">DUF3603 family protein</fullName>
    </submittedName>
</protein>
<dbReference type="AlphaFoldDB" id="A0A9D1IQX3"/>
<accession>A0A9D1IQX3</accession>
<reference evidence="1" key="1">
    <citation type="submission" date="2020-10" db="EMBL/GenBank/DDBJ databases">
        <authorList>
            <person name="Gilroy R."/>
        </authorList>
    </citation>
    <scope>NUCLEOTIDE SEQUENCE</scope>
    <source>
        <strain evidence="1">CHK193-30670</strain>
    </source>
</reference>
<dbReference type="Pfam" id="PF12227">
    <property type="entry name" value="DUF3603"/>
    <property type="match status" value="1"/>
</dbReference>
<dbReference type="EMBL" id="DVMT01000042">
    <property type="protein sequence ID" value="HIU40489.1"/>
    <property type="molecule type" value="Genomic_DNA"/>
</dbReference>
<gene>
    <name evidence="1" type="ORF">IAB68_04235</name>
</gene>
<reference evidence="1" key="2">
    <citation type="journal article" date="2021" name="PeerJ">
        <title>Extensive microbial diversity within the chicken gut microbiome revealed by metagenomics and culture.</title>
        <authorList>
            <person name="Gilroy R."/>
            <person name="Ravi A."/>
            <person name="Getino M."/>
            <person name="Pursley I."/>
            <person name="Horton D.L."/>
            <person name="Alikhan N.F."/>
            <person name="Baker D."/>
            <person name="Gharbi K."/>
            <person name="Hall N."/>
            <person name="Watson M."/>
            <person name="Adriaenssens E.M."/>
            <person name="Foster-Nyarko E."/>
            <person name="Jarju S."/>
            <person name="Secka A."/>
            <person name="Antonio M."/>
            <person name="Oren A."/>
            <person name="Chaudhuri R.R."/>
            <person name="La Ragione R."/>
            <person name="Hildebrand F."/>
            <person name="Pallen M.J."/>
        </authorList>
    </citation>
    <scope>NUCLEOTIDE SEQUENCE</scope>
    <source>
        <strain evidence="1">CHK193-30670</strain>
    </source>
</reference>
<evidence type="ECO:0000313" key="2">
    <source>
        <dbReference type="Proteomes" id="UP000824074"/>
    </source>
</evidence>